<reference evidence="3 4" key="1">
    <citation type="submission" date="2020-05" db="EMBL/GenBank/DDBJ databases">
        <title>Complete genome sequencing of Campylobacter and Arcobacter type strains.</title>
        <authorList>
            <person name="Miller W.G."/>
            <person name="Yee E."/>
        </authorList>
    </citation>
    <scope>NUCLEOTIDE SEQUENCE [LARGE SCALE GENOMIC DNA]</scope>
    <source>
        <strain evidence="3 4">LMG 26156</strain>
    </source>
</reference>
<dbReference type="Gene3D" id="3.20.20.370">
    <property type="entry name" value="Glycoside hydrolase/deacetylase"/>
    <property type="match status" value="1"/>
</dbReference>
<gene>
    <name evidence="3" type="ORF">AVENP_1815</name>
</gene>
<dbReference type="PANTHER" id="PTHR10587:SF134">
    <property type="entry name" value="SECRETED PROTEIN"/>
    <property type="match status" value="1"/>
</dbReference>
<dbReference type="InterPro" id="IPR011330">
    <property type="entry name" value="Glyco_hydro/deAcase_b/a-brl"/>
</dbReference>
<dbReference type="InterPro" id="IPR002509">
    <property type="entry name" value="NODB_dom"/>
</dbReference>
<dbReference type="CDD" id="cd10955">
    <property type="entry name" value="CE4_BH0857_like"/>
    <property type="match status" value="1"/>
</dbReference>
<feature type="signal peptide" evidence="1">
    <location>
        <begin position="1"/>
        <end position="19"/>
    </location>
</feature>
<keyword evidence="1" id="KW-0732">Signal</keyword>
<keyword evidence="4" id="KW-1185">Reference proteome</keyword>
<dbReference type="KEGG" id="avp:AVENP_1815"/>
<dbReference type="GO" id="GO:0005975">
    <property type="term" value="P:carbohydrate metabolic process"/>
    <property type="evidence" value="ECO:0007669"/>
    <property type="project" value="InterPro"/>
</dbReference>
<dbReference type="AlphaFoldDB" id="A0AAE7E4G0"/>
<sequence length="264" mass="29578">MKKYYIFLTLCILALNANSASTNSSDNYEKLKQTVEKKYQNNEPKEWGENVTGVKTKLKTKNKVIALTLDASGRKGGTGYDSHLIAYLEKEQIPATLFLGGKWIDKNMEIVKNLASNPLFQIENHGYEYKPASVNGKSVYGMEGTANISELVDEIELNAKKIEEITHKKTRYYRSGTAHYDEVAVKVANSLRHEVVGFSVLGDAGATYSAKKIEEAFANVKGGEIAVIQFNHPESHTREGIIRVIKKLKEEGYKFVKLSDYSLK</sequence>
<dbReference type="SUPFAM" id="SSF88713">
    <property type="entry name" value="Glycoside hydrolase/deacetylase"/>
    <property type="match status" value="1"/>
</dbReference>
<feature type="chain" id="PRO_5042004146" evidence="1">
    <location>
        <begin position="20"/>
        <end position="264"/>
    </location>
</feature>
<name>A0AAE7E4G0_9BACT</name>
<dbReference type="PROSITE" id="PS51677">
    <property type="entry name" value="NODB"/>
    <property type="match status" value="1"/>
</dbReference>
<protein>
    <submittedName>
        <fullName evidence="3">Polysaccharide deacetylase</fullName>
    </submittedName>
</protein>
<feature type="domain" description="NodB homology" evidence="2">
    <location>
        <begin position="63"/>
        <end position="264"/>
    </location>
</feature>
<evidence type="ECO:0000313" key="4">
    <source>
        <dbReference type="Proteomes" id="UP000503482"/>
    </source>
</evidence>
<dbReference type="RefSeq" id="WP_128358074.1">
    <property type="nucleotide sequence ID" value="NZ_CP053840.1"/>
</dbReference>
<dbReference type="GO" id="GO:0016810">
    <property type="term" value="F:hydrolase activity, acting on carbon-nitrogen (but not peptide) bonds"/>
    <property type="evidence" value="ECO:0007669"/>
    <property type="project" value="InterPro"/>
</dbReference>
<proteinExistence type="predicted"/>
<evidence type="ECO:0000259" key="2">
    <source>
        <dbReference type="PROSITE" id="PS51677"/>
    </source>
</evidence>
<evidence type="ECO:0000313" key="3">
    <source>
        <dbReference type="EMBL" id="QKF67359.1"/>
    </source>
</evidence>
<evidence type="ECO:0000256" key="1">
    <source>
        <dbReference type="SAM" id="SignalP"/>
    </source>
</evidence>
<accession>A0AAE7E4G0</accession>
<dbReference type="PANTHER" id="PTHR10587">
    <property type="entry name" value="GLYCOSYL TRANSFERASE-RELATED"/>
    <property type="match status" value="1"/>
</dbReference>
<dbReference type="EMBL" id="CP053840">
    <property type="protein sequence ID" value="QKF67359.1"/>
    <property type="molecule type" value="Genomic_DNA"/>
</dbReference>
<dbReference type="InterPro" id="IPR050248">
    <property type="entry name" value="Polysacc_deacetylase_ArnD"/>
</dbReference>
<dbReference type="Proteomes" id="UP000503482">
    <property type="component" value="Chromosome"/>
</dbReference>
<organism evidence="3 4">
    <name type="scientific">Arcobacter venerupis</name>
    <dbReference type="NCBI Taxonomy" id="1054033"/>
    <lineage>
        <taxon>Bacteria</taxon>
        <taxon>Pseudomonadati</taxon>
        <taxon>Campylobacterota</taxon>
        <taxon>Epsilonproteobacteria</taxon>
        <taxon>Campylobacterales</taxon>
        <taxon>Arcobacteraceae</taxon>
        <taxon>Arcobacter</taxon>
    </lineage>
</organism>
<dbReference type="Pfam" id="PF01522">
    <property type="entry name" value="Polysacc_deac_1"/>
    <property type="match status" value="1"/>
</dbReference>